<name>A0ACB9RMV8_9MYRT</name>
<protein>
    <submittedName>
        <fullName evidence="1">Uncharacterized protein</fullName>
    </submittedName>
</protein>
<sequence length="216" mass="23956">MAGLFPAIEGPRRRRQVHRGGLGLFPDPPSMDVREWSQLPPLYDLYATRHAADLSSTAAQRRHAGGRYSRDDVKLGGIAREAKARLDAKLRSQRKSDHRRSSFGANRESSMQVAMRTVQTEVFGMGKDSGSISRGGELGEGSSRMMGKLSGRTSWKSTDQDECAVCLEGFRVGENLMNLRCAHRFHTRCLVPWLESNTRCPCCRTDVISSSSSPPE</sequence>
<dbReference type="EMBL" id="CM042882">
    <property type="protein sequence ID" value="KAI4380491.1"/>
    <property type="molecule type" value="Genomic_DNA"/>
</dbReference>
<gene>
    <name evidence="1" type="ORF">MLD38_006675</name>
</gene>
<evidence type="ECO:0000313" key="2">
    <source>
        <dbReference type="Proteomes" id="UP001057402"/>
    </source>
</evidence>
<dbReference type="Proteomes" id="UP001057402">
    <property type="component" value="Chromosome 3"/>
</dbReference>
<evidence type="ECO:0000313" key="1">
    <source>
        <dbReference type="EMBL" id="KAI4380491.1"/>
    </source>
</evidence>
<proteinExistence type="predicted"/>
<comment type="caution">
    <text evidence="1">The sequence shown here is derived from an EMBL/GenBank/DDBJ whole genome shotgun (WGS) entry which is preliminary data.</text>
</comment>
<organism evidence="1 2">
    <name type="scientific">Melastoma candidum</name>
    <dbReference type="NCBI Taxonomy" id="119954"/>
    <lineage>
        <taxon>Eukaryota</taxon>
        <taxon>Viridiplantae</taxon>
        <taxon>Streptophyta</taxon>
        <taxon>Embryophyta</taxon>
        <taxon>Tracheophyta</taxon>
        <taxon>Spermatophyta</taxon>
        <taxon>Magnoliopsida</taxon>
        <taxon>eudicotyledons</taxon>
        <taxon>Gunneridae</taxon>
        <taxon>Pentapetalae</taxon>
        <taxon>rosids</taxon>
        <taxon>malvids</taxon>
        <taxon>Myrtales</taxon>
        <taxon>Melastomataceae</taxon>
        <taxon>Melastomatoideae</taxon>
        <taxon>Melastomateae</taxon>
        <taxon>Melastoma</taxon>
    </lineage>
</organism>
<keyword evidence="2" id="KW-1185">Reference proteome</keyword>
<accession>A0ACB9RMV8</accession>
<reference evidence="2" key="1">
    <citation type="journal article" date="2023" name="Front. Plant Sci.">
        <title>Chromosomal-level genome assembly of Melastoma candidum provides insights into trichome evolution.</title>
        <authorList>
            <person name="Zhong Y."/>
            <person name="Wu W."/>
            <person name="Sun C."/>
            <person name="Zou P."/>
            <person name="Liu Y."/>
            <person name="Dai S."/>
            <person name="Zhou R."/>
        </authorList>
    </citation>
    <scope>NUCLEOTIDE SEQUENCE [LARGE SCALE GENOMIC DNA]</scope>
</reference>